<evidence type="ECO:0000313" key="2">
    <source>
        <dbReference type="EMBL" id="ORY49368.1"/>
    </source>
</evidence>
<name>A0A1Y2CQQ0_9FUNG</name>
<proteinExistence type="predicted"/>
<organism evidence="2 3">
    <name type="scientific">Rhizoclosmatium globosum</name>
    <dbReference type="NCBI Taxonomy" id="329046"/>
    <lineage>
        <taxon>Eukaryota</taxon>
        <taxon>Fungi</taxon>
        <taxon>Fungi incertae sedis</taxon>
        <taxon>Chytridiomycota</taxon>
        <taxon>Chytridiomycota incertae sedis</taxon>
        <taxon>Chytridiomycetes</taxon>
        <taxon>Chytridiales</taxon>
        <taxon>Chytriomycetaceae</taxon>
        <taxon>Rhizoclosmatium</taxon>
    </lineage>
</organism>
<accession>A0A1Y2CQQ0</accession>
<dbReference type="AlphaFoldDB" id="A0A1Y2CQQ0"/>
<feature type="compositionally biased region" description="Polar residues" evidence="1">
    <location>
        <begin position="41"/>
        <end position="51"/>
    </location>
</feature>
<keyword evidence="3" id="KW-1185">Reference proteome</keyword>
<evidence type="ECO:0000313" key="3">
    <source>
        <dbReference type="Proteomes" id="UP000193642"/>
    </source>
</evidence>
<dbReference type="Proteomes" id="UP000193642">
    <property type="component" value="Unassembled WGS sequence"/>
</dbReference>
<sequence>MLTCCGVSGTNPRSILTSNHAALVNKVYPTDPGETGPRPSHLSTLLSTPIQSRRSSRRSAITSLSKLRKTWAGTRMS</sequence>
<reference evidence="2 3" key="1">
    <citation type="submission" date="2016-07" db="EMBL/GenBank/DDBJ databases">
        <title>Pervasive Adenine N6-methylation of Active Genes in Fungi.</title>
        <authorList>
            <consortium name="DOE Joint Genome Institute"/>
            <person name="Mondo S.J."/>
            <person name="Dannebaum R.O."/>
            <person name="Kuo R.C."/>
            <person name="Labutti K."/>
            <person name="Haridas S."/>
            <person name="Kuo A."/>
            <person name="Salamov A."/>
            <person name="Ahrendt S.R."/>
            <person name="Lipzen A."/>
            <person name="Sullivan W."/>
            <person name="Andreopoulos W.B."/>
            <person name="Clum A."/>
            <person name="Lindquist E."/>
            <person name="Daum C."/>
            <person name="Ramamoorthy G.K."/>
            <person name="Gryganskyi A."/>
            <person name="Culley D."/>
            <person name="Magnuson J.K."/>
            <person name="James T.Y."/>
            <person name="O'Malley M.A."/>
            <person name="Stajich J.E."/>
            <person name="Spatafora J.W."/>
            <person name="Visel A."/>
            <person name="Grigoriev I.V."/>
        </authorList>
    </citation>
    <scope>NUCLEOTIDE SEQUENCE [LARGE SCALE GENOMIC DNA]</scope>
    <source>
        <strain evidence="2 3">JEL800</strain>
    </source>
</reference>
<protein>
    <submittedName>
        <fullName evidence="2">Uncharacterized protein</fullName>
    </submittedName>
</protein>
<feature type="region of interest" description="Disordered" evidence="1">
    <location>
        <begin position="30"/>
        <end position="61"/>
    </location>
</feature>
<dbReference type="EMBL" id="MCGO01000009">
    <property type="protein sequence ID" value="ORY49368.1"/>
    <property type="molecule type" value="Genomic_DNA"/>
</dbReference>
<gene>
    <name evidence="2" type="ORF">BCR33DRAFT_581294</name>
</gene>
<evidence type="ECO:0000256" key="1">
    <source>
        <dbReference type="SAM" id="MobiDB-lite"/>
    </source>
</evidence>
<comment type="caution">
    <text evidence="2">The sequence shown here is derived from an EMBL/GenBank/DDBJ whole genome shotgun (WGS) entry which is preliminary data.</text>
</comment>
<dbReference type="OrthoDB" id="19232at2759"/>